<comment type="caution">
    <text evidence="1">The sequence shown here is derived from an EMBL/GenBank/DDBJ whole genome shotgun (WGS) entry which is preliminary data.</text>
</comment>
<proteinExistence type="predicted"/>
<dbReference type="EMBL" id="JAMQBK010000044">
    <property type="protein sequence ID" value="MCM2372329.1"/>
    <property type="molecule type" value="Genomic_DNA"/>
</dbReference>
<dbReference type="RefSeq" id="WP_250929965.1">
    <property type="nucleotide sequence ID" value="NZ_JAMQBK010000044.1"/>
</dbReference>
<protein>
    <submittedName>
        <fullName evidence="1">Uncharacterized protein</fullName>
    </submittedName>
</protein>
<accession>A0ABT0U5Y5</accession>
<sequence length="59" mass="6224">MKRMFQGSCYSVLAALIGLVAAQSVGGLYGACFGLPVAFIWGPIGLVENRMTSGRTNDQ</sequence>
<name>A0ABT0U5Y5_9BACT</name>
<evidence type="ECO:0000313" key="1">
    <source>
        <dbReference type="EMBL" id="MCM2372329.1"/>
    </source>
</evidence>
<reference evidence="1 2" key="1">
    <citation type="journal article" date="2022" name="Syst. Appl. Microbiol.">
        <title>Rhodopirellula aestuarii sp. nov., a novel member of the genus Rhodopirellula isolated from brackish sediments collected in the Tagus River estuary, Portugal.</title>
        <authorList>
            <person name="Vitorino I.R."/>
            <person name="Klimek D."/>
            <person name="Calusinska M."/>
            <person name="Lobo-da-Cunha A."/>
            <person name="Vasconcelos V."/>
            <person name="Lage O.M."/>
        </authorList>
    </citation>
    <scope>NUCLEOTIDE SEQUENCE [LARGE SCALE GENOMIC DNA]</scope>
    <source>
        <strain evidence="1 2">ICT_H3.1</strain>
    </source>
</reference>
<evidence type="ECO:0000313" key="2">
    <source>
        <dbReference type="Proteomes" id="UP001202961"/>
    </source>
</evidence>
<gene>
    <name evidence="1" type="ORF">NB063_17110</name>
</gene>
<keyword evidence="2" id="KW-1185">Reference proteome</keyword>
<organism evidence="1 2">
    <name type="scientific">Aporhodopirellula aestuarii</name>
    <dbReference type="NCBI Taxonomy" id="2950107"/>
    <lineage>
        <taxon>Bacteria</taxon>
        <taxon>Pseudomonadati</taxon>
        <taxon>Planctomycetota</taxon>
        <taxon>Planctomycetia</taxon>
        <taxon>Pirellulales</taxon>
        <taxon>Pirellulaceae</taxon>
        <taxon>Aporhodopirellula</taxon>
    </lineage>
</organism>
<dbReference type="Proteomes" id="UP001202961">
    <property type="component" value="Unassembled WGS sequence"/>
</dbReference>